<keyword evidence="12" id="KW-1185">Reference proteome</keyword>
<feature type="transmembrane region" description="Helical" evidence="8">
    <location>
        <begin position="460"/>
        <end position="478"/>
    </location>
</feature>
<keyword evidence="3" id="KW-0813">Transport</keyword>
<evidence type="ECO:0000256" key="5">
    <source>
        <dbReference type="ARBA" id="ARBA00022692"/>
    </source>
</evidence>
<dbReference type="NCBIfam" id="TIGR03802">
    <property type="entry name" value="Asp_Ala_antiprt"/>
    <property type="match status" value="1"/>
</dbReference>
<evidence type="ECO:0000256" key="4">
    <source>
        <dbReference type="ARBA" id="ARBA00022475"/>
    </source>
</evidence>
<reference evidence="11 12" key="1">
    <citation type="submission" date="2019-07" db="EMBL/GenBank/DDBJ databases">
        <title>Whole genome shotgun sequence of Vibrio superstes NBRC 103154.</title>
        <authorList>
            <person name="Hosoyama A."/>
            <person name="Uohara A."/>
            <person name="Ohji S."/>
            <person name="Ichikawa N."/>
        </authorList>
    </citation>
    <scope>NUCLEOTIDE SEQUENCE [LARGE SCALE GENOMIC DNA]</scope>
    <source>
        <strain evidence="11 12">NBRC 103154</strain>
    </source>
</reference>
<protein>
    <submittedName>
        <fullName evidence="11">Putative transporter</fullName>
    </submittedName>
</protein>
<accession>A0A511QKB4</accession>
<dbReference type="RefSeq" id="WP_119009042.1">
    <property type="nucleotide sequence ID" value="NZ_BJXK01000001.1"/>
</dbReference>
<dbReference type="Proteomes" id="UP000321113">
    <property type="component" value="Unassembled WGS sequence"/>
</dbReference>
<evidence type="ECO:0000256" key="3">
    <source>
        <dbReference type="ARBA" id="ARBA00022448"/>
    </source>
</evidence>
<feature type="signal peptide" evidence="9">
    <location>
        <begin position="1"/>
        <end position="34"/>
    </location>
</feature>
<dbReference type="InterPro" id="IPR050144">
    <property type="entry name" value="AAE_transporter"/>
</dbReference>
<feature type="transmembrane region" description="Helical" evidence="8">
    <location>
        <begin position="524"/>
        <end position="542"/>
    </location>
</feature>
<evidence type="ECO:0000256" key="8">
    <source>
        <dbReference type="SAM" id="Phobius"/>
    </source>
</evidence>
<dbReference type="OrthoDB" id="5166626at2"/>
<comment type="subcellular location">
    <subcellularLocation>
        <location evidence="1">Cell membrane</location>
        <topology evidence="1">Multi-pass membrane protein</topology>
    </subcellularLocation>
</comment>
<dbReference type="GO" id="GO:0005886">
    <property type="term" value="C:plasma membrane"/>
    <property type="evidence" value="ECO:0007669"/>
    <property type="project" value="UniProtKB-SubCell"/>
</dbReference>
<keyword evidence="7 8" id="KW-0472">Membrane</keyword>
<dbReference type="PANTHER" id="PTHR30445">
    <property type="entry name" value="K(+)_H(+) ANTIPORTER SUBUNIT KHTT"/>
    <property type="match status" value="1"/>
</dbReference>
<dbReference type="Pfam" id="PF06826">
    <property type="entry name" value="Asp-Al_Ex"/>
    <property type="match status" value="2"/>
</dbReference>
<feature type="domain" description="YidE/YbjL duplication" evidence="10">
    <location>
        <begin position="93"/>
        <end position="254"/>
    </location>
</feature>
<evidence type="ECO:0000313" key="12">
    <source>
        <dbReference type="Proteomes" id="UP000321113"/>
    </source>
</evidence>
<keyword evidence="6 8" id="KW-1133">Transmembrane helix</keyword>
<organism evidence="11 12">
    <name type="scientific">Vibrio superstes NBRC 103154</name>
    <dbReference type="NCBI Taxonomy" id="1219062"/>
    <lineage>
        <taxon>Bacteria</taxon>
        <taxon>Pseudomonadati</taxon>
        <taxon>Pseudomonadota</taxon>
        <taxon>Gammaproteobacteria</taxon>
        <taxon>Vibrionales</taxon>
        <taxon>Vibrionaceae</taxon>
        <taxon>Vibrio</taxon>
    </lineage>
</organism>
<proteinExistence type="inferred from homology"/>
<evidence type="ECO:0000256" key="9">
    <source>
        <dbReference type="SAM" id="SignalP"/>
    </source>
</evidence>
<comment type="similarity">
    <text evidence="2">Belongs to the AAE transporter (TC 2.A.81) family.</text>
</comment>
<dbReference type="AlphaFoldDB" id="A0A511QKB4"/>
<dbReference type="GO" id="GO:0022857">
    <property type="term" value="F:transmembrane transporter activity"/>
    <property type="evidence" value="ECO:0007669"/>
    <property type="project" value="InterPro"/>
</dbReference>
<feature type="transmembrane region" description="Helical" evidence="8">
    <location>
        <begin position="140"/>
        <end position="158"/>
    </location>
</feature>
<name>A0A511QKB4_9VIBR</name>
<gene>
    <name evidence="11" type="ORF">VSU01S_00090</name>
</gene>
<feature type="transmembrane region" description="Helical" evidence="8">
    <location>
        <begin position="548"/>
        <end position="569"/>
    </location>
</feature>
<dbReference type="PANTHER" id="PTHR30445:SF9">
    <property type="match status" value="1"/>
</dbReference>
<evidence type="ECO:0000313" key="11">
    <source>
        <dbReference type="EMBL" id="GEM77764.1"/>
    </source>
</evidence>
<sequence>MAIFAKLRPSKFMKHVFMSLLAVFMLAGNVNLDAQQSTTPISLFSSAMAQEQSAPAQQAEATTQTAKTATIQAPVKAEPMWIVKVFREHQALAIFVTLGLGYWIGAITFGHFSLGAVTGTLIAGVLVGQLDIAISSQVKSVFFTMFLFAVGYGVGPQFVRGVAKNGAPQAIFAIVISLLCFAVTYAGAKIAGYDVGLAAGLWAGAQTISASIGLATDAINSSGMSNAKEMLDQIPVAYAICYLFGTIGTGMILAYVGPILLGVNLEEACKEYEKELSEGTPEDGIARVWHRSESRTYEVNSKIAGMTVSKFEAQHDEERLFIEKVKRNGEIIEFGPTSQLLDKDVIALTGHSDALVHAQQFLTEVVDNDLDNLPLETVDLVVTNKKFANRTLVSLAEEDYARGVFLNKITRGAASQEVPLLAQTEIHRGDILSITGTETHTKRMEKEVGHADRTTTETDMVWVGLFIVVFGLIGALAVNIGGAPVTLSVSGGVLIGGLVLGWLRSIHPTFARLPEPTQWFMNSVGLNVFIAIVGISAGPGFIAGLKNAGFGLFAIGAAATAIPMLLAPLIGKYIFKFHPAINLGVCGGARTSTASVAMVGERANSNIPMLGYTVPYAVSNTLLTLIGMFMVILY</sequence>
<evidence type="ECO:0000256" key="2">
    <source>
        <dbReference type="ARBA" id="ARBA00009854"/>
    </source>
</evidence>
<keyword evidence="4" id="KW-1003">Cell membrane</keyword>
<feature type="chain" id="PRO_5022179546" evidence="9">
    <location>
        <begin position="35"/>
        <end position="634"/>
    </location>
</feature>
<feature type="domain" description="YidE/YbjL duplication" evidence="10">
    <location>
        <begin position="466"/>
        <end position="630"/>
    </location>
</feature>
<keyword evidence="5 8" id="KW-0812">Transmembrane</keyword>
<evidence type="ECO:0000256" key="1">
    <source>
        <dbReference type="ARBA" id="ARBA00004651"/>
    </source>
</evidence>
<keyword evidence="9" id="KW-0732">Signal</keyword>
<feature type="transmembrane region" description="Helical" evidence="8">
    <location>
        <begin position="612"/>
        <end position="633"/>
    </location>
</feature>
<dbReference type="EMBL" id="BJXK01000001">
    <property type="protein sequence ID" value="GEM77764.1"/>
    <property type="molecule type" value="Genomic_DNA"/>
</dbReference>
<feature type="transmembrane region" description="Helical" evidence="8">
    <location>
        <begin position="484"/>
        <end position="503"/>
    </location>
</feature>
<feature type="transmembrane region" description="Helical" evidence="8">
    <location>
        <begin position="102"/>
        <end position="128"/>
    </location>
</feature>
<comment type="caution">
    <text evidence="11">The sequence shown here is derived from an EMBL/GenBank/DDBJ whole genome shotgun (WGS) entry which is preliminary data.</text>
</comment>
<evidence type="ECO:0000256" key="6">
    <source>
        <dbReference type="ARBA" id="ARBA00022989"/>
    </source>
</evidence>
<dbReference type="InterPro" id="IPR006512">
    <property type="entry name" value="YidE_YbjL"/>
</dbReference>
<dbReference type="NCBIfam" id="TIGR01625">
    <property type="entry name" value="YidE_YbjL_dupl"/>
    <property type="match status" value="1"/>
</dbReference>
<dbReference type="InterPro" id="IPR022457">
    <property type="entry name" value="Asp_Ala_antiprt"/>
</dbReference>
<feature type="transmembrane region" description="Helical" evidence="8">
    <location>
        <begin position="170"/>
        <end position="188"/>
    </location>
</feature>
<evidence type="ECO:0000259" key="10">
    <source>
        <dbReference type="Pfam" id="PF06826"/>
    </source>
</evidence>
<evidence type="ECO:0000256" key="7">
    <source>
        <dbReference type="ARBA" id="ARBA00023136"/>
    </source>
</evidence>
<feature type="transmembrane region" description="Helical" evidence="8">
    <location>
        <begin position="236"/>
        <end position="256"/>
    </location>
</feature>